<dbReference type="Proteomes" id="UP000224871">
    <property type="component" value="Unassembled WGS sequence"/>
</dbReference>
<sequence>MKELNQQEMELVAGAGWKEGVKVGVDVIEKAGEIVVDILEGFGIISHKTGQAIKGGLKYGEDAVDKVIDAF</sequence>
<dbReference type="RefSeq" id="WP_086952980.1">
    <property type="nucleotide sequence ID" value="NZ_CAWNQC010000179.1"/>
</dbReference>
<name>A0A1N6MXA0_9GAMM</name>
<dbReference type="Proteomes" id="UP000196435">
    <property type="component" value="Unassembled WGS sequence"/>
</dbReference>
<evidence type="ECO:0000313" key="1">
    <source>
        <dbReference type="EMBL" id="PHM33535.1"/>
    </source>
</evidence>
<reference evidence="2" key="2">
    <citation type="submission" date="2016-12" db="EMBL/GenBank/DDBJ databases">
        <authorList>
            <person name="Song W.-J."/>
            <person name="Kurnit D.M."/>
        </authorList>
    </citation>
    <scope>NUCLEOTIDE SEQUENCE [LARGE SCALE GENOMIC DNA]</scope>
    <source>
        <strain evidence="2">HGB1681</strain>
    </source>
</reference>
<accession>A0A1N6MXA0</accession>
<proteinExistence type="predicted"/>
<dbReference type="EMBL" id="NIBU01000026">
    <property type="protein sequence ID" value="PHM33535.1"/>
    <property type="molecule type" value="Genomic_DNA"/>
</dbReference>
<protein>
    <submittedName>
        <fullName evidence="2">Uncharacterized protein</fullName>
    </submittedName>
</protein>
<evidence type="ECO:0000313" key="4">
    <source>
        <dbReference type="Proteomes" id="UP000224871"/>
    </source>
</evidence>
<keyword evidence="4" id="KW-1185">Reference proteome</keyword>
<dbReference type="EMBL" id="FTLG01000101">
    <property type="protein sequence ID" value="SIP73369.1"/>
    <property type="molecule type" value="Genomic_DNA"/>
</dbReference>
<gene>
    <name evidence="1" type="ORF">Xinn_02352</name>
    <name evidence="2" type="ORF">XIS1_190006</name>
</gene>
<dbReference type="OrthoDB" id="6445801at2"/>
<evidence type="ECO:0000313" key="3">
    <source>
        <dbReference type="Proteomes" id="UP000196435"/>
    </source>
</evidence>
<reference evidence="3" key="1">
    <citation type="submission" date="2016-12" db="EMBL/GenBank/DDBJ databases">
        <authorList>
            <person name="Gaudriault S."/>
        </authorList>
    </citation>
    <scope>NUCLEOTIDE SEQUENCE [LARGE SCALE GENOMIC DNA]</scope>
    <source>
        <strain evidence="3">HGB1681 (deposited as PTA-6826 in the American Type Culture Collection)</strain>
    </source>
</reference>
<dbReference type="AlphaFoldDB" id="A0A1N6MXA0"/>
<organism evidence="2 3">
    <name type="scientific">Xenorhabdus innexi</name>
    <dbReference type="NCBI Taxonomy" id="290109"/>
    <lineage>
        <taxon>Bacteria</taxon>
        <taxon>Pseudomonadati</taxon>
        <taxon>Pseudomonadota</taxon>
        <taxon>Gammaproteobacteria</taxon>
        <taxon>Enterobacterales</taxon>
        <taxon>Morganellaceae</taxon>
        <taxon>Xenorhabdus</taxon>
    </lineage>
</organism>
<evidence type="ECO:0000313" key="2">
    <source>
        <dbReference type="EMBL" id="SIP73369.1"/>
    </source>
</evidence>
<reference evidence="1 4" key="3">
    <citation type="journal article" date="2017" name="Nat. Microbiol.">
        <title>Natural product diversity associated with the nematode symbionts Photorhabdus and Xenorhabdus.</title>
        <authorList>
            <person name="Tobias N.J."/>
            <person name="Wolff H."/>
            <person name="Djahanschiri B."/>
            <person name="Grundmann F."/>
            <person name="Kronenwerth M."/>
            <person name="Shi Y.M."/>
            <person name="Simonyi S."/>
            <person name="Grun P."/>
            <person name="Shapiro-Ilan D."/>
            <person name="Pidot S.J."/>
            <person name="Stinear T.P."/>
            <person name="Ebersberger I."/>
            <person name="Bode H.B."/>
        </authorList>
    </citation>
    <scope>NUCLEOTIDE SEQUENCE [LARGE SCALE GENOMIC DNA]</scope>
    <source>
        <strain evidence="1 4">DSM 16336</strain>
    </source>
</reference>